<keyword evidence="5" id="KW-1185">Reference proteome</keyword>
<evidence type="ECO:0000256" key="1">
    <source>
        <dbReference type="ARBA" id="ARBA00023209"/>
    </source>
</evidence>
<dbReference type="Gene3D" id="3.90.1200.10">
    <property type="match status" value="1"/>
</dbReference>
<keyword evidence="1" id="KW-0444">Lipid biosynthesis</keyword>
<dbReference type="GO" id="GO:0004103">
    <property type="term" value="F:choline kinase activity"/>
    <property type="evidence" value="ECO:0007669"/>
    <property type="project" value="TreeGrafter"/>
</dbReference>
<evidence type="ECO:0000313" key="6">
    <source>
        <dbReference type="WBParaSite" id="EVEC_0000361901-mRNA-1"/>
    </source>
</evidence>
<protein>
    <submittedName>
        <fullName evidence="6">Anoctamin</fullName>
    </submittedName>
</protein>
<dbReference type="PANTHER" id="PTHR22603:SF93">
    <property type="entry name" value="RE24176P"/>
    <property type="match status" value="1"/>
</dbReference>
<reference evidence="6" key="1">
    <citation type="submission" date="2017-02" db="UniProtKB">
        <authorList>
            <consortium name="WormBaseParasite"/>
        </authorList>
    </citation>
    <scope>IDENTIFICATION</scope>
</reference>
<proteinExistence type="inferred from homology"/>
<evidence type="ECO:0000313" key="5">
    <source>
        <dbReference type="Proteomes" id="UP000274131"/>
    </source>
</evidence>
<dbReference type="EMBL" id="UXUI01007566">
    <property type="protein sequence ID" value="VDD88184.1"/>
    <property type="molecule type" value="Genomic_DNA"/>
</dbReference>
<sequence length="395" mass="45720">MEALLNMLVEFGKQFLFITIAVQTNGIKNFIFIVSVPESFQKAGEQPTTVILKIHFTEKIEFTLADMITSVVLSERGIEPVVLRAFPEGRIEEYIPSRIITNEEMFSKEIKLYNEVEEMVSCLRSASRWKKPNKMHTTLMKWEENLFSSEITMDLFAEEVELAKRCVACSGSPVVFFNSDVYVKFLSALTPLPYNLFLYNMTGYFRRGFDLCHYCCECCLNNTNEKWPGYCIREDHWPDESHQKRFAEGYLDQFEMITRDNGGKRPPCAVGLPVDREAAVERLLTKIRQFVALPHLFSAIWCFRQAEDFSAVASRYDFFEYGFDRLAAYYKWKPEMMKYLKLVGHHSLEPTYSLNCEAVTNELLLGIAQFGAFLRLVWAVSSFKEAEEFSIGACF</sequence>
<dbReference type="AlphaFoldDB" id="A0A0N4V108"/>
<dbReference type="Pfam" id="PF01633">
    <property type="entry name" value="Choline_kinase"/>
    <property type="match status" value="1"/>
</dbReference>
<dbReference type="InterPro" id="IPR011009">
    <property type="entry name" value="Kinase-like_dom_sf"/>
</dbReference>
<keyword evidence="2" id="KW-1208">Phospholipid metabolism</keyword>
<dbReference type="OrthoDB" id="3649325at2759"/>
<evidence type="ECO:0000256" key="2">
    <source>
        <dbReference type="ARBA" id="ARBA00023264"/>
    </source>
</evidence>
<dbReference type="Gene3D" id="3.30.200.20">
    <property type="entry name" value="Phosphorylase Kinase, domain 1"/>
    <property type="match status" value="1"/>
</dbReference>
<comment type="similarity">
    <text evidence="3">Belongs to the choline/ethanolamine kinase family.</text>
</comment>
<dbReference type="Proteomes" id="UP000274131">
    <property type="component" value="Unassembled WGS sequence"/>
</dbReference>
<evidence type="ECO:0000313" key="4">
    <source>
        <dbReference type="EMBL" id="VDD88184.1"/>
    </source>
</evidence>
<accession>A0A0N4V108</accession>
<dbReference type="SUPFAM" id="SSF56112">
    <property type="entry name" value="Protein kinase-like (PK-like)"/>
    <property type="match status" value="1"/>
</dbReference>
<dbReference type="GO" id="GO:0004305">
    <property type="term" value="F:ethanolamine kinase activity"/>
    <property type="evidence" value="ECO:0007669"/>
    <property type="project" value="TreeGrafter"/>
</dbReference>
<dbReference type="STRING" id="51028.A0A0N4V108"/>
<keyword evidence="1" id="KW-0594">Phospholipid biosynthesis</keyword>
<dbReference type="GO" id="GO:0006646">
    <property type="term" value="P:phosphatidylethanolamine biosynthetic process"/>
    <property type="evidence" value="ECO:0007669"/>
    <property type="project" value="TreeGrafter"/>
</dbReference>
<name>A0A0N4V108_ENTVE</name>
<organism evidence="6">
    <name type="scientific">Enterobius vermicularis</name>
    <name type="common">Human pinworm</name>
    <dbReference type="NCBI Taxonomy" id="51028"/>
    <lineage>
        <taxon>Eukaryota</taxon>
        <taxon>Metazoa</taxon>
        <taxon>Ecdysozoa</taxon>
        <taxon>Nematoda</taxon>
        <taxon>Chromadorea</taxon>
        <taxon>Rhabditida</taxon>
        <taxon>Spirurina</taxon>
        <taxon>Oxyuridomorpha</taxon>
        <taxon>Oxyuroidea</taxon>
        <taxon>Oxyuridae</taxon>
        <taxon>Enterobius</taxon>
    </lineage>
</organism>
<dbReference type="GO" id="GO:0005737">
    <property type="term" value="C:cytoplasm"/>
    <property type="evidence" value="ECO:0007669"/>
    <property type="project" value="TreeGrafter"/>
</dbReference>
<keyword evidence="1" id="KW-0443">Lipid metabolism</keyword>
<gene>
    <name evidence="4" type="ORF">EVEC_LOCUS3327</name>
</gene>
<reference evidence="4 5" key="2">
    <citation type="submission" date="2018-10" db="EMBL/GenBank/DDBJ databases">
        <authorList>
            <consortium name="Pathogen Informatics"/>
        </authorList>
    </citation>
    <scope>NUCLEOTIDE SEQUENCE [LARGE SCALE GENOMIC DNA]</scope>
</reference>
<dbReference type="PANTHER" id="PTHR22603">
    <property type="entry name" value="CHOLINE/ETHANOALAMINE KINASE"/>
    <property type="match status" value="1"/>
</dbReference>
<dbReference type="WBParaSite" id="EVEC_0000361901-mRNA-1">
    <property type="protein sequence ID" value="EVEC_0000361901-mRNA-1"/>
    <property type="gene ID" value="EVEC_0000361901"/>
</dbReference>
<evidence type="ECO:0000256" key="3">
    <source>
        <dbReference type="ARBA" id="ARBA00038211"/>
    </source>
</evidence>